<geneLocation type="plasmid" evidence="1">
    <name>unnamed1</name>
</geneLocation>
<evidence type="ECO:0000313" key="2">
    <source>
        <dbReference type="Proteomes" id="UP000239833"/>
    </source>
</evidence>
<keyword evidence="1" id="KW-0614">Plasmid</keyword>
<dbReference type="RefSeq" id="WP_238142990.1">
    <property type="nucleotide sequence ID" value="NZ_CP019656.1"/>
</dbReference>
<evidence type="ECO:0000313" key="1">
    <source>
        <dbReference type="EMBL" id="AVF28899.1"/>
    </source>
</evidence>
<proteinExistence type="predicted"/>
<accession>A0A2L1U7I5</accession>
<dbReference type="Proteomes" id="UP000239833">
    <property type="component" value="Plasmid unnamed1"/>
</dbReference>
<protein>
    <submittedName>
        <fullName evidence="1">Uncharacterized protein</fullName>
    </submittedName>
</protein>
<name>A0A2L1U7I5_9BACL</name>
<dbReference type="EMBL" id="CP019656">
    <property type="protein sequence ID" value="AVF28899.1"/>
    <property type="molecule type" value="Genomic_DNA"/>
</dbReference>
<dbReference type="AlphaFoldDB" id="A0A2L1U7I5"/>
<gene>
    <name evidence="1" type="ORF">ERICIII_04897</name>
</gene>
<sequence length="93" mass="10663">MEKSGIRAAIGTQQVRKIRSDKKHPVLPKLKDDAHRKLKKLALACGISKTKLAEEILTMSVNHIDIINFFQSKYKADEYRIIPIRNQDGTVEY</sequence>
<reference evidence="2" key="1">
    <citation type="submission" date="2017-02" db="EMBL/GenBank/DDBJ databases">
        <title>Delineation of Paenibacillus larvae strains originating from foulbrood outbreaks.</title>
        <authorList>
            <person name="Beims H."/>
            <person name="Bunk B."/>
            <person name="Sproeer C."/>
            <person name="Mohr K.I."/>
            <person name="Pradella S."/>
            <person name="Guenther G."/>
            <person name="Rohde M."/>
            <person name="von der Ohe W."/>
            <person name="Steinert M."/>
        </authorList>
    </citation>
    <scope>NUCLEOTIDE SEQUENCE [LARGE SCALE GENOMIC DNA]</scope>
    <source>
        <strain evidence="2">Eric_III</strain>
        <plasmid evidence="2">Plasmid unnamed1</plasmid>
    </source>
</reference>
<organism evidence="1 2">
    <name type="scientific">Paenibacillus larvae subsp. larvae</name>
    <dbReference type="NCBI Taxonomy" id="147375"/>
    <lineage>
        <taxon>Bacteria</taxon>
        <taxon>Bacillati</taxon>
        <taxon>Bacillota</taxon>
        <taxon>Bacilli</taxon>
        <taxon>Bacillales</taxon>
        <taxon>Paenibacillaceae</taxon>
        <taxon>Paenibacillus</taxon>
    </lineage>
</organism>